<accession>A0A6M3LJY2</accession>
<dbReference type="EMBL" id="MT143263">
    <property type="protein sequence ID" value="QJA94823.1"/>
    <property type="molecule type" value="Genomic_DNA"/>
</dbReference>
<proteinExistence type="predicted"/>
<dbReference type="AlphaFoldDB" id="A0A6M3LJY2"/>
<organism evidence="1">
    <name type="scientific">viral metagenome</name>
    <dbReference type="NCBI Taxonomy" id="1070528"/>
    <lineage>
        <taxon>unclassified sequences</taxon>
        <taxon>metagenomes</taxon>
        <taxon>organismal metagenomes</taxon>
    </lineage>
</organism>
<name>A0A6M3LJY2_9ZZZZ</name>
<reference evidence="1" key="1">
    <citation type="submission" date="2020-03" db="EMBL/GenBank/DDBJ databases">
        <title>The deep terrestrial virosphere.</title>
        <authorList>
            <person name="Holmfeldt K."/>
            <person name="Nilsson E."/>
            <person name="Simone D."/>
            <person name="Lopez-Fernandez M."/>
            <person name="Wu X."/>
            <person name="de Brujin I."/>
            <person name="Lundin D."/>
            <person name="Andersson A."/>
            <person name="Bertilsson S."/>
            <person name="Dopson M."/>
        </authorList>
    </citation>
    <scope>NUCLEOTIDE SEQUENCE</scope>
    <source>
        <strain evidence="1">MM415B03731</strain>
    </source>
</reference>
<evidence type="ECO:0000313" key="1">
    <source>
        <dbReference type="EMBL" id="QJA94823.1"/>
    </source>
</evidence>
<protein>
    <submittedName>
        <fullName evidence="1">Uncharacterized protein</fullName>
    </submittedName>
</protein>
<gene>
    <name evidence="1" type="ORF">MM415B03731_0008</name>
</gene>
<sequence length="292" mass="31897">MARGRMLNTTIATDNRLAKLSLEAEYLYLKTIPHLDRDGLILGDATVLWARACPRRLDLLPVTESLVEQWRALNLVINYDSPEGQILFFPSFGPNQAGLRYDREPASAFPPPPGYIRTSTGLVPAVRQPSVGDPPEHIRQASGEHPASIPQIAALTTTGSEQQQEQQGEVEQQQQLGVPAARNNGSAPKIDVVGVVDSQKPLLQLAAKEFLLSVTGNFQGADAFVAHYDPHLIGQWCAYVASLAGTQADRIESVAGFIHSKCREHQPPQLSGAQTALWEAWIEKAHALYKKA</sequence>